<evidence type="ECO:0000313" key="2">
    <source>
        <dbReference type="Proteomes" id="UP000444960"/>
    </source>
</evidence>
<dbReference type="Pfam" id="PF09481">
    <property type="entry name" value="CRISPR_Cse1"/>
    <property type="match status" value="1"/>
</dbReference>
<organism evidence="1 2">
    <name type="scientific">Gordonia spumicola</name>
    <dbReference type="NCBI Taxonomy" id="589161"/>
    <lineage>
        <taxon>Bacteria</taxon>
        <taxon>Bacillati</taxon>
        <taxon>Actinomycetota</taxon>
        <taxon>Actinomycetes</taxon>
        <taxon>Mycobacteriales</taxon>
        <taxon>Gordoniaceae</taxon>
        <taxon>Gordonia</taxon>
    </lineage>
</organism>
<dbReference type="EMBL" id="BJOV01000005">
    <property type="protein sequence ID" value="GEE03852.1"/>
    <property type="molecule type" value="Genomic_DNA"/>
</dbReference>
<dbReference type="OrthoDB" id="3187690at2"/>
<sequence length="529" mass="58350">MNAPAFNLVEDPWIRVRLLDGTSTDVSLRELFHRSSEIRRIAGELPTQDFAVLRIALAVMYRSLDSDDDLAAIWDSGTLPLDRIDAYLEKWHDRFDLFHPVHPFMQVAGLESTSGETKPLGILIPDSPGPDSLFTMRRDVTDLSYAEAARWLVHCQAYDFDGIKSGAVDDPRTKGGKGYPVGVGWAGWLGGLYLDGDDLRQTLLHNWVPSNDAGLRGRDKALWELDPLTPEPRSSTADPVGPAGLFTWPIRHIRLFAADGHVQRVLVCVGDPVAKASQFKVEPMTSWRYSEPQTKKEKSANPLHMPRAHDFSRAMWRGLASLLPDPAPKHDPKGVRLAHPSRIVELLAVRVSRHEVPNRLIGVVSVGVEYGPQMSTYSEIFTDSLRLHPAAAVATGSARTCIIDAVKRADDAVTALSRLAGDLAIADGGDRAAAADEARRSAYTALDHEFRRWVVLVDGERDTDALSRAWFGMARDAIASVADQLLDSATPRSRAVRIVDGRTVSAGSAANWFRYNLLQHLPDDRKDVS</sequence>
<gene>
    <name evidence="1" type="ORF">nbrc107696_42980</name>
</gene>
<dbReference type="AlphaFoldDB" id="A0A7I9VF56"/>
<comment type="caution">
    <text evidence="1">The sequence shown here is derived from an EMBL/GenBank/DDBJ whole genome shotgun (WGS) entry which is preliminary data.</text>
</comment>
<dbReference type="Gene3D" id="1.10.132.100">
    <property type="match status" value="1"/>
</dbReference>
<dbReference type="Proteomes" id="UP000444960">
    <property type="component" value="Unassembled WGS sequence"/>
</dbReference>
<evidence type="ECO:0000313" key="1">
    <source>
        <dbReference type="EMBL" id="GEE03852.1"/>
    </source>
</evidence>
<name>A0A7I9VF56_9ACTN</name>
<proteinExistence type="predicted"/>
<dbReference type="RefSeq" id="WP_161897299.1">
    <property type="nucleotide sequence ID" value="NZ_BJOV01000005.1"/>
</dbReference>
<keyword evidence="2" id="KW-1185">Reference proteome</keyword>
<protein>
    <submittedName>
        <fullName evidence="1">Type I-E CRISPR-associated protein Cse1/CasA</fullName>
    </submittedName>
</protein>
<dbReference type="CDD" id="cd09729">
    <property type="entry name" value="Cse1_I-E"/>
    <property type="match status" value="1"/>
</dbReference>
<dbReference type="NCBIfam" id="TIGR02547">
    <property type="entry name" value="casA_cse1"/>
    <property type="match status" value="1"/>
</dbReference>
<accession>A0A7I9VF56</accession>
<dbReference type="InterPro" id="IPR013381">
    <property type="entry name" value="CRISPR-assoc_prot_Cse1"/>
</dbReference>
<reference evidence="2" key="1">
    <citation type="submission" date="2019-06" db="EMBL/GenBank/DDBJ databases">
        <title>Gordonia isolated from sludge of a wastewater treatment plant.</title>
        <authorList>
            <person name="Tamura T."/>
            <person name="Aoyama K."/>
            <person name="Kang Y."/>
            <person name="Saito S."/>
            <person name="Akiyama N."/>
            <person name="Yazawa K."/>
            <person name="Gonoi T."/>
            <person name="Mikami Y."/>
        </authorList>
    </citation>
    <scope>NUCLEOTIDE SEQUENCE [LARGE SCALE GENOMIC DNA]</scope>
    <source>
        <strain evidence="2">NBRC 107696</strain>
    </source>
</reference>